<feature type="signal peptide" evidence="1">
    <location>
        <begin position="1"/>
        <end position="17"/>
    </location>
</feature>
<gene>
    <name evidence="2" type="ORF">Dda_8067</name>
</gene>
<dbReference type="EMBL" id="JAQGDS010000011">
    <property type="protein sequence ID" value="KAJ6257181.1"/>
    <property type="molecule type" value="Genomic_DNA"/>
</dbReference>
<evidence type="ECO:0000313" key="2">
    <source>
        <dbReference type="EMBL" id="KAJ6257181.1"/>
    </source>
</evidence>
<accession>A0AAD6IRS3</accession>
<dbReference type="AlphaFoldDB" id="A0AAD6IRS3"/>
<keyword evidence="3" id="KW-1185">Reference proteome</keyword>
<feature type="chain" id="PRO_5042219135" evidence="1">
    <location>
        <begin position="18"/>
        <end position="203"/>
    </location>
</feature>
<sequence length="203" mass="21578">MVTWAILFAWLSPAASCNRLTLSISCIDIRHSSRLAAMSIPPPPPPQSPSGQRDPSLFGRFKWFAAAWCRTPAGGGTTALATLYLYPFSRMLRAETPRVLPRHTSLPFFSAVFALSSYMSFAGYGRDGAGVLSAWSMVYLLVNARNGAKGWVAMSRPGGGPRAATLAVMGWNAVAGSGVFLFGWGGQGGGGGWKMKMPEAEAV</sequence>
<protein>
    <submittedName>
        <fullName evidence="2">Uncharacterized protein</fullName>
    </submittedName>
</protein>
<reference evidence="2" key="1">
    <citation type="submission" date="2023-01" db="EMBL/GenBank/DDBJ databases">
        <title>The chitinases involved in constricting ring structure development in the nematode-trapping fungus Drechslerella dactyloides.</title>
        <authorList>
            <person name="Wang R."/>
            <person name="Zhang L."/>
            <person name="Tang P."/>
            <person name="Li S."/>
            <person name="Liang L."/>
        </authorList>
    </citation>
    <scope>NUCLEOTIDE SEQUENCE</scope>
    <source>
        <strain evidence="2">YMF1.00031</strain>
    </source>
</reference>
<proteinExistence type="predicted"/>
<dbReference type="PANTHER" id="PTHR28177:SF1">
    <property type="entry name" value="ALTERED INHERITANCE OF MITOCHONDRIA PROTEIN 19, MITOCHONDRIAL"/>
    <property type="match status" value="1"/>
</dbReference>
<dbReference type="Pfam" id="PF10315">
    <property type="entry name" value="Aim19"/>
    <property type="match status" value="1"/>
</dbReference>
<name>A0AAD6IRS3_DREDA</name>
<keyword evidence="1" id="KW-0732">Signal</keyword>
<dbReference type="GO" id="GO:0005739">
    <property type="term" value="C:mitochondrion"/>
    <property type="evidence" value="ECO:0007669"/>
    <property type="project" value="TreeGrafter"/>
</dbReference>
<dbReference type="Proteomes" id="UP001221413">
    <property type="component" value="Unassembled WGS sequence"/>
</dbReference>
<dbReference type="InterPro" id="IPR019419">
    <property type="entry name" value="AIM19"/>
</dbReference>
<evidence type="ECO:0000256" key="1">
    <source>
        <dbReference type="SAM" id="SignalP"/>
    </source>
</evidence>
<evidence type="ECO:0000313" key="3">
    <source>
        <dbReference type="Proteomes" id="UP001221413"/>
    </source>
</evidence>
<dbReference type="PANTHER" id="PTHR28177">
    <property type="entry name" value="ALTERED INHERITANCE OF MITOCHONDRIA PROTEIN 19, MITOCHONDRIAL"/>
    <property type="match status" value="1"/>
</dbReference>
<organism evidence="2 3">
    <name type="scientific">Drechslerella dactyloides</name>
    <name type="common">Nematode-trapping fungus</name>
    <name type="synonym">Arthrobotrys dactyloides</name>
    <dbReference type="NCBI Taxonomy" id="74499"/>
    <lineage>
        <taxon>Eukaryota</taxon>
        <taxon>Fungi</taxon>
        <taxon>Dikarya</taxon>
        <taxon>Ascomycota</taxon>
        <taxon>Pezizomycotina</taxon>
        <taxon>Orbiliomycetes</taxon>
        <taxon>Orbiliales</taxon>
        <taxon>Orbiliaceae</taxon>
        <taxon>Drechslerella</taxon>
    </lineage>
</organism>
<comment type="caution">
    <text evidence="2">The sequence shown here is derived from an EMBL/GenBank/DDBJ whole genome shotgun (WGS) entry which is preliminary data.</text>
</comment>